<sequence length="50" mass="5834">ILQKSFVNFYNKLYNPKERSTKVPFKYETLSTPILAIRVMLKENALSGLE</sequence>
<reference evidence="1 2" key="1">
    <citation type="submission" date="2021-06" db="EMBL/GenBank/DDBJ databases">
        <authorList>
            <person name="Kallberg Y."/>
            <person name="Tangrot J."/>
            <person name="Rosling A."/>
        </authorList>
    </citation>
    <scope>NUCLEOTIDE SEQUENCE [LARGE SCALE GENOMIC DNA]</scope>
    <source>
        <strain evidence="1 2">120-4 pot B 10/14</strain>
    </source>
</reference>
<evidence type="ECO:0000313" key="1">
    <source>
        <dbReference type="EMBL" id="CAG8846594.1"/>
    </source>
</evidence>
<keyword evidence="2" id="KW-1185">Reference proteome</keyword>
<name>A0ABN7X4T1_GIGMA</name>
<dbReference type="Proteomes" id="UP000789901">
    <property type="component" value="Unassembled WGS sequence"/>
</dbReference>
<comment type="caution">
    <text evidence="1">The sequence shown here is derived from an EMBL/GenBank/DDBJ whole genome shotgun (WGS) entry which is preliminary data.</text>
</comment>
<feature type="non-terminal residue" evidence="1">
    <location>
        <position position="50"/>
    </location>
</feature>
<evidence type="ECO:0000313" key="2">
    <source>
        <dbReference type="Proteomes" id="UP000789901"/>
    </source>
</evidence>
<proteinExistence type="predicted"/>
<dbReference type="EMBL" id="CAJVQB010084180">
    <property type="protein sequence ID" value="CAG8846594.1"/>
    <property type="molecule type" value="Genomic_DNA"/>
</dbReference>
<gene>
    <name evidence="1" type="ORF">GMARGA_LOCUS38239</name>
</gene>
<feature type="non-terminal residue" evidence="1">
    <location>
        <position position="1"/>
    </location>
</feature>
<accession>A0ABN7X4T1</accession>
<protein>
    <submittedName>
        <fullName evidence="1">19630_t:CDS:1</fullName>
    </submittedName>
</protein>
<organism evidence="1 2">
    <name type="scientific">Gigaspora margarita</name>
    <dbReference type="NCBI Taxonomy" id="4874"/>
    <lineage>
        <taxon>Eukaryota</taxon>
        <taxon>Fungi</taxon>
        <taxon>Fungi incertae sedis</taxon>
        <taxon>Mucoromycota</taxon>
        <taxon>Glomeromycotina</taxon>
        <taxon>Glomeromycetes</taxon>
        <taxon>Diversisporales</taxon>
        <taxon>Gigasporaceae</taxon>
        <taxon>Gigaspora</taxon>
    </lineage>
</organism>